<dbReference type="InterPro" id="IPR036249">
    <property type="entry name" value="Thioredoxin-like_sf"/>
</dbReference>
<dbReference type="GO" id="GO:0004364">
    <property type="term" value="F:glutathione transferase activity"/>
    <property type="evidence" value="ECO:0007669"/>
    <property type="project" value="UniProtKB-EC"/>
</dbReference>
<accession>A0ABU5E6U8</accession>
<dbReference type="InterPro" id="IPR036282">
    <property type="entry name" value="Glutathione-S-Trfase_C_sf"/>
</dbReference>
<dbReference type="NCBIfam" id="NF007831">
    <property type="entry name" value="PRK10542.1"/>
    <property type="match status" value="1"/>
</dbReference>
<proteinExistence type="predicted"/>
<organism evidence="3 4">
    <name type="scientific">Dongia soli</name>
    <dbReference type="NCBI Taxonomy" id="600628"/>
    <lineage>
        <taxon>Bacteria</taxon>
        <taxon>Pseudomonadati</taxon>
        <taxon>Pseudomonadota</taxon>
        <taxon>Alphaproteobacteria</taxon>
        <taxon>Rhodospirillales</taxon>
        <taxon>Dongiaceae</taxon>
        <taxon>Dongia</taxon>
    </lineage>
</organism>
<evidence type="ECO:0000313" key="3">
    <source>
        <dbReference type="EMBL" id="MDY0881439.1"/>
    </source>
</evidence>
<reference evidence="3 4" key="1">
    <citation type="journal article" date="2016" name="Antonie Van Leeuwenhoek">
        <title>Dongia soli sp. nov., isolated from soil from Dokdo, Korea.</title>
        <authorList>
            <person name="Kim D.U."/>
            <person name="Lee H."/>
            <person name="Kim H."/>
            <person name="Kim S.G."/>
            <person name="Ka J.O."/>
        </authorList>
    </citation>
    <scope>NUCLEOTIDE SEQUENCE [LARGE SCALE GENOMIC DNA]</scope>
    <source>
        <strain evidence="3 4">D78</strain>
    </source>
</reference>
<dbReference type="RefSeq" id="WP_320506504.1">
    <property type="nucleotide sequence ID" value="NZ_JAXCLW010000001.1"/>
</dbReference>
<dbReference type="InterPro" id="IPR004045">
    <property type="entry name" value="Glutathione_S-Trfase_N"/>
</dbReference>
<keyword evidence="3" id="KW-0808">Transferase</keyword>
<evidence type="ECO:0000259" key="2">
    <source>
        <dbReference type="PROSITE" id="PS50405"/>
    </source>
</evidence>
<dbReference type="PANTHER" id="PTHR44051">
    <property type="entry name" value="GLUTATHIONE S-TRANSFERASE-RELATED"/>
    <property type="match status" value="1"/>
</dbReference>
<sequence>MKLYYSPGTCSFAAHIIAHELDLDLDLEKVDLKSKITAGGADYSAINPKGYVPALEIDQGILLTEGPAVLQYLAAQRPERNLLPAEGRIERYRVLEWLGFINSELHKSFTPLWHAESASATKDTAREILARRFRYLDHHLSTHRYLLGNAFTLPDAYCFTVVNWSNYLALDLAPYPNLQRYMNEIETRPAVEAAMAAEGLKKAA</sequence>
<name>A0ABU5E6U8_9PROT</name>
<evidence type="ECO:0000313" key="4">
    <source>
        <dbReference type="Proteomes" id="UP001279642"/>
    </source>
</evidence>
<dbReference type="CDD" id="cd03057">
    <property type="entry name" value="GST_N_Beta"/>
    <property type="match status" value="1"/>
</dbReference>
<keyword evidence="4" id="KW-1185">Reference proteome</keyword>
<dbReference type="SUPFAM" id="SSF52833">
    <property type="entry name" value="Thioredoxin-like"/>
    <property type="match status" value="1"/>
</dbReference>
<dbReference type="InterPro" id="IPR040079">
    <property type="entry name" value="Glutathione_S-Trfase"/>
</dbReference>
<dbReference type="PROSITE" id="PS50404">
    <property type="entry name" value="GST_NTER"/>
    <property type="match status" value="1"/>
</dbReference>
<protein>
    <submittedName>
        <fullName evidence="3">Glutathione transferase GstA</fullName>
        <ecNumber evidence="3">2.5.1.18</ecNumber>
    </submittedName>
</protein>
<gene>
    <name evidence="3" type="primary">gstA</name>
    <name evidence="3" type="ORF">SMD27_01150</name>
</gene>
<comment type="caution">
    <text evidence="3">The sequence shown here is derived from an EMBL/GenBank/DDBJ whole genome shotgun (WGS) entry which is preliminary data.</text>
</comment>
<dbReference type="Gene3D" id="3.40.30.10">
    <property type="entry name" value="Glutaredoxin"/>
    <property type="match status" value="1"/>
</dbReference>
<dbReference type="InterPro" id="IPR010987">
    <property type="entry name" value="Glutathione-S-Trfase_C-like"/>
</dbReference>
<dbReference type="EMBL" id="JAXCLW010000001">
    <property type="protein sequence ID" value="MDY0881439.1"/>
    <property type="molecule type" value="Genomic_DNA"/>
</dbReference>
<dbReference type="SFLD" id="SFLDG01150">
    <property type="entry name" value="Main.1:_Beta-like"/>
    <property type="match status" value="1"/>
</dbReference>
<dbReference type="Proteomes" id="UP001279642">
    <property type="component" value="Unassembled WGS sequence"/>
</dbReference>
<dbReference type="Pfam" id="PF00043">
    <property type="entry name" value="GST_C"/>
    <property type="match status" value="1"/>
</dbReference>
<dbReference type="Gene3D" id="1.20.1050.10">
    <property type="match status" value="1"/>
</dbReference>
<evidence type="ECO:0000259" key="1">
    <source>
        <dbReference type="PROSITE" id="PS50404"/>
    </source>
</evidence>
<dbReference type="PROSITE" id="PS50405">
    <property type="entry name" value="GST_CTER"/>
    <property type="match status" value="1"/>
</dbReference>
<dbReference type="SFLD" id="SFLDG00358">
    <property type="entry name" value="Main_(cytGST)"/>
    <property type="match status" value="1"/>
</dbReference>
<dbReference type="InterPro" id="IPR004046">
    <property type="entry name" value="GST_C"/>
</dbReference>
<dbReference type="EC" id="2.5.1.18" evidence="3"/>
<dbReference type="CDD" id="cd03188">
    <property type="entry name" value="GST_C_Beta"/>
    <property type="match status" value="1"/>
</dbReference>
<dbReference type="Pfam" id="PF13409">
    <property type="entry name" value="GST_N_2"/>
    <property type="match status" value="1"/>
</dbReference>
<feature type="domain" description="GST C-terminal" evidence="2">
    <location>
        <begin position="87"/>
        <end position="204"/>
    </location>
</feature>
<dbReference type="SFLD" id="SFLDS00019">
    <property type="entry name" value="Glutathione_Transferase_(cytos"/>
    <property type="match status" value="1"/>
</dbReference>
<dbReference type="PANTHER" id="PTHR44051:SF8">
    <property type="entry name" value="GLUTATHIONE S-TRANSFERASE GSTA"/>
    <property type="match status" value="1"/>
</dbReference>
<dbReference type="SUPFAM" id="SSF47616">
    <property type="entry name" value="GST C-terminal domain-like"/>
    <property type="match status" value="1"/>
</dbReference>
<feature type="domain" description="GST N-terminal" evidence="1">
    <location>
        <begin position="1"/>
        <end position="81"/>
    </location>
</feature>